<dbReference type="NCBIfam" id="TIGR01549">
    <property type="entry name" value="HAD-SF-IA-v1"/>
    <property type="match status" value="1"/>
</dbReference>
<dbReference type="NCBIfam" id="TIGR01509">
    <property type="entry name" value="HAD-SF-IA-v3"/>
    <property type="match status" value="1"/>
</dbReference>
<dbReference type="RefSeq" id="WP_087137105.1">
    <property type="nucleotide sequence ID" value="NZ_FUKR01000042.1"/>
</dbReference>
<evidence type="ECO:0000313" key="5">
    <source>
        <dbReference type="Proteomes" id="UP000196778"/>
    </source>
</evidence>
<dbReference type="SFLD" id="SFLDS00003">
    <property type="entry name" value="Haloacid_Dehalogenase"/>
    <property type="match status" value="1"/>
</dbReference>
<dbReference type="AlphaFoldDB" id="A0A1R4JIM3"/>
<reference evidence="5" key="1">
    <citation type="submission" date="2017-02" db="EMBL/GenBank/DDBJ databases">
        <authorList>
            <person name="Dridi B."/>
        </authorList>
    </citation>
    <scope>NUCLEOTIDE SEQUENCE [LARGE SCALE GENOMIC DNA]</scope>
    <source>
        <strain evidence="5">EB411</strain>
    </source>
</reference>
<dbReference type="InterPro" id="IPR023214">
    <property type="entry name" value="HAD_sf"/>
</dbReference>
<dbReference type="EMBL" id="FUKR01000042">
    <property type="protein sequence ID" value="SJN31868.1"/>
    <property type="molecule type" value="Genomic_DNA"/>
</dbReference>
<accession>A0A1R4JIM3</accession>
<dbReference type="Gene3D" id="1.20.120.1600">
    <property type="match status" value="1"/>
</dbReference>
<comment type="cofactor">
    <cofactor evidence="1">
        <name>Mg(2+)</name>
        <dbReference type="ChEBI" id="CHEBI:18420"/>
    </cofactor>
</comment>
<evidence type="ECO:0000256" key="3">
    <source>
        <dbReference type="ARBA" id="ARBA00022842"/>
    </source>
</evidence>
<dbReference type="SUPFAM" id="SSF56784">
    <property type="entry name" value="HAD-like"/>
    <property type="match status" value="1"/>
</dbReference>
<dbReference type="GO" id="GO:0044281">
    <property type="term" value="P:small molecule metabolic process"/>
    <property type="evidence" value="ECO:0007669"/>
    <property type="project" value="UniProtKB-ARBA"/>
</dbReference>
<protein>
    <submittedName>
        <fullName evidence="4">2-haloalkanoic acid dehalogenase</fullName>
        <ecNumber evidence="4">3.8.1.2</ecNumber>
    </submittedName>
</protein>
<dbReference type="PANTHER" id="PTHR46470">
    <property type="entry name" value="N-ACYLNEURAMINATE-9-PHOSPHATASE"/>
    <property type="match status" value="1"/>
</dbReference>
<name>A0A1R4JIM3_9MICO</name>
<sequence>MSGDGSRSGAHWADGTAIDLVLFDLDDTLLDHRTAVERGIASHVTDGPHRIADIDLESATRRWHELEHRHYHRYLAGELTMAGQRRARAADFVTEFHRAPADDAAADAWFDAYFERYRTSWVLFEDALRSLDALTASGAQLGLITNGDEDYQRVKLDRLGLSDRFLSPVFSGAEGVSKPDPAIFTTALARHGVDPSRAVYIGDRLRTDAIGAARAGLHGVWLTRGEVDASALGHGDAAPSPAQIDAEVAAAGVRRVSSLDEFTALLLG</sequence>
<dbReference type="InterPro" id="IPR051400">
    <property type="entry name" value="HAD-like_hydrolase"/>
</dbReference>
<dbReference type="PRINTS" id="PR00413">
    <property type="entry name" value="HADHALOGNASE"/>
</dbReference>
<dbReference type="InterPro" id="IPR036412">
    <property type="entry name" value="HAD-like_sf"/>
</dbReference>
<dbReference type="SFLD" id="SFLDG01129">
    <property type="entry name" value="C1.5:_HAD__Beta-PGM__Phosphata"/>
    <property type="match status" value="1"/>
</dbReference>
<dbReference type="EC" id="3.8.1.2" evidence="4"/>
<dbReference type="Gene3D" id="3.40.50.1000">
    <property type="entry name" value="HAD superfamily/HAD-like"/>
    <property type="match status" value="1"/>
</dbReference>
<dbReference type="InterPro" id="IPR006439">
    <property type="entry name" value="HAD-SF_hydro_IA"/>
</dbReference>
<gene>
    <name evidence="4" type="ORF">FM119_07745</name>
</gene>
<organism evidence="4 5">
    <name type="scientific">Mycetocola reblochoni REB411</name>
    <dbReference type="NCBI Taxonomy" id="1255698"/>
    <lineage>
        <taxon>Bacteria</taxon>
        <taxon>Bacillati</taxon>
        <taxon>Actinomycetota</taxon>
        <taxon>Actinomycetes</taxon>
        <taxon>Micrococcales</taxon>
        <taxon>Microbacteriaceae</taxon>
        <taxon>Mycetocola</taxon>
    </lineage>
</organism>
<keyword evidence="2 4" id="KW-0378">Hydrolase</keyword>
<keyword evidence="3" id="KW-0460">Magnesium</keyword>
<dbReference type="OrthoDB" id="9810501at2"/>
<evidence type="ECO:0000313" key="4">
    <source>
        <dbReference type="EMBL" id="SJN31868.1"/>
    </source>
</evidence>
<dbReference type="PANTHER" id="PTHR46470:SF4">
    <property type="entry name" value="5-AMINO-6-(5-PHOSPHO-D-RIBITYLAMINO)URACIL PHOSPHATASE YIGB"/>
    <property type="match status" value="1"/>
</dbReference>
<proteinExistence type="predicted"/>
<keyword evidence="5" id="KW-1185">Reference proteome</keyword>
<dbReference type="Proteomes" id="UP000196778">
    <property type="component" value="Unassembled WGS sequence"/>
</dbReference>
<evidence type="ECO:0000256" key="1">
    <source>
        <dbReference type="ARBA" id="ARBA00001946"/>
    </source>
</evidence>
<evidence type="ECO:0000256" key="2">
    <source>
        <dbReference type="ARBA" id="ARBA00022801"/>
    </source>
</evidence>
<dbReference type="GO" id="GO:0018784">
    <property type="term" value="F:(S)-2-haloacid dehalogenase activity"/>
    <property type="evidence" value="ECO:0007669"/>
    <property type="project" value="UniProtKB-EC"/>
</dbReference>
<dbReference type="Pfam" id="PF00702">
    <property type="entry name" value="Hydrolase"/>
    <property type="match status" value="1"/>
</dbReference>